<dbReference type="EMBL" id="CP037423">
    <property type="protein sequence ID" value="QDV43013.1"/>
    <property type="molecule type" value="Genomic_DNA"/>
</dbReference>
<dbReference type="Proteomes" id="UP000319004">
    <property type="component" value="Chromosome"/>
</dbReference>
<keyword evidence="2" id="KW-1185">Reference proteome</keyword>
<evidence type="ECO:0000313" key="1">
    <source>
        <dbReference type="EMBL" id="QDV43013.1"/>
    </source>
</evidence>
<organism evidence="1 2">
    <name type="scientific">Stieleria neptunia</name>
    <dbReference type="NCBI Taxonomy" id="2527979"/>
    <lineage>
        <taxon>Bacteria</taxon>
        <taxon>Pseudomonadati</taxon>
        <taxon>Planctomycetota</taxon>
        <taxon>Planctomycetia</taxon>
        <taxon>Pirellulales</taxon>
        <taxon>Pirellulaceae</taxon>
        <taxon>Stieleria</taxon>
    </lineage>
</organism>
<evidence type="ECO:0000313" key="2">
    <source>
        <dbReference type="Proteomes" id="UP000319004"/>
    </source>
</evidence>
<protein>
    <submittedName>
        <fullName evidence="1">Uncharacterized protein</fullName>
    </submittedName>
</protein>
<sequence length="458" mass="52084">MYSFTTDKSDLKRTNKRIVGLGFWLITLVSTGVAASRWMQTAEQGDRSQQTLASIARYVARQETQIVAIDPIARLQPGDPVFLAGEPMAGKQVEFRQVGRVASIIVPDSVAPDSERPGDLAAEPPRGGRRVSITWYDRDVPADQCQLFQHHSTGRLSEVVETLFPPTKQKVIRDQLSAAMARHGEDLSQAFIPLVEDSLRQSLPVIEDEFRLAVARHRGELDEAAQRWHDQLVQERLIPMARREILPIVKKHGQPPAEEIGREMWDRASLFRFGWRAIYDKTPLPRKDLVREEWQRFVEEEAVPVLEKHMDEVVVAIQRSLRDVSASPAIRKELAGVAEEIARDPQSRQLVQSILKETFVENERLREVWRDVWSSPKAQAAFDIAGERLEPVVRQIGDEIFGSEQDGINPDFARVLRSQILRKDRRWIVAWHTGAGNGTIEVARNPMPYPIVYLAAER</sequence>
<proteinExistence type="predicted"/>
<reference evidence="1 2" key="1">
    <citation type="submission" date="2019-03" db="EMBL/GenBank/DDBJ databases">
        <title>Deep-cultivation of Planctomycetes and their phenomic and genomic characterization uncovers novel biology.</title>
        <authorList>
            <person name="Wiegand S."/>
            <person name="Jogler M."/>
            <person name="Boedeker C."/>
            <person name="Pinto D."/>
            <person name="Vollmers J."/>
            <person name="Rivas-Marin E."/>
            <person name="Kohn T."/>
            <person name="Peeters S.H."/>
            <person name="Heuer A."/>
            <person name="Rast P."/>
            <person name="Oberbeckmann S."/>
            <person name="Bunk B."/>
            <person name="Jeske O."/>
            <person name="Meyerdierks A."/>
            <person name="Storesund J.E."/>
            <person name="Kallscheuer N."/>
            <person name="Luecker S."/>
            <person name="Lage O.M."/>
            <person name="Pohl T."/>
            <person name="Merkel B.J."/>
            <person name="Hornburger P."/>
            <person name="Mueller R.-W."/>
            <person name="Bruemmer F."/>
            <person name="Labrenz M."/>
            <person name="Spormann A.M."/>
            <person name="Op den Camp H."/>
            <person name="Overmann J."/>
            <person name="Amann R."/>
            <person name="Jetten M.S.M."/>
            <person name="Mascher T."/>
            <person name="Medema M.H."/>
            <person name="Devos D.P."/>
            <person name="Kaster A.-K."/>
            <person name="Ovreas L."/>
            <person name="Rohde M."/>
            <person name="Galperin M.Y."/>
            <person name="Jogler C."/>
        </authorList>
    </citation>
    <scope>NUCLEOTIDE SEQUENCE [LARGE SCALE GENOMIC DNA]</scope>
    <source>
        <strain evidence="1 2">Enr13</strain>
    </source>
</reference>
<dbReference type="KEGG" id="snep:Enr13x_28650"/>
<dbReference type="AlphaFoldDB" id="A0A518HQ90"/>
<accession>A0A518HQ90</accession>
<name>A0A518HQ90_9BACT</name>
<gene>
    <name evidence="1" type="ORF">Enr13x_28650</name>
</gene>